<evidence type="ECO:0000256" key="5">
    <source>
        <dbReference type="ARBA" id="ARBA00023125"/>
    </source>
</evidence>
<dbReference type="GO" id="GO:0005524">
    <property type="term" value="F:ATP binding"/>
    <property type="evidence" value="ECO:0007669"/>
    <property type="project" value="InterPro"/>
</dbReference>
<dbReference type="Proteomes" id="UP000229976">
    <property type="component" value="Unassembled WGS sequence"/>
</dbReference>
<evidence type="ECO:0000313" key="11">
    <source>
        <dbReference type="EMBL" id="PIP22999.1"/>
    </source>
</evidence>
<dbReference type="AlphaFoldDB" id="A0A2G9YUY9"/>
<dbReference type="CDD" id="cd00081">
    <property type="entry name" value="Hint"/>
    <property type="match status" value="1"/>
</dbReference>
<comment type="caution">
    <text evidence="11">The sequence shown here is derived from an EMBL/GenBank/DDBJ whole genome shotgun (WGS) entry which is preliminary data.</text>
</comment>
<dbReference type="Pfam" id="PF03989">
    <property type="entry name" value="DNA_gyraseA_C"/>
    <property type="match status" value="6"/>
</dbReference>
<dbReference type="PANTHER" id="PTHR43493:SF5">
    <property type="entry name" value="DNA GYRASE SUBUNIT A, CHLOROPLASTIC_MITOCHONDRIAL"/>
    <property type="match status" value="1"/>
</dbReference>
<evidence type="ECO:0000256" key="9">
    <source>
        <dbReference type="SAM" id="Coils"/>
    </source>
</evidence>
<evidence type="ECO:0000256" key="4">
    <source>
        <dbReference type="ARBA" id="ARBA00023029"/>
    </source>
</evidence>
<dbReference type="SUPFAM" id="SSF51294">
    <property type="entry name" value="Hedgehog/intein (Hint) domain"/>
    <property type="match status" value="1"/>
</dbReference>
<dbReference type="InterPro" id="IPR050220">
    <property type="entry name" value="Type_II_DNA_Topoisomerases"/>
</dbReference>
<dbReference type="SMART" id="SM00434">
    <property type="entry name" value="TOP4c"/>
    <property type="match status" value="1"/>
</dbReference>
<dbReference type="SUPFAM" id="SSF101904">
    <property type="entry name" value="GyrA/ParC C-terminal domain-like"/>
    <property type="match status" value="1"/>
</dbReference>
<keyword evidence="5 8" id="KW-0238">DNA-binding</keyword>
<dbReference type="PRINTS" id="PR00379">
    <property type="entry name" value="INTEIN"/>
</dbReference>
<dbReference type="FunFam" id="3.30.1360.40:FF:000002">
    <property type="entry name" value="DNA gyrase subunit A"/>
    <property type="match status" value="1"/>
</dbReference>
<evidence type="ECO:0000313" key="12">
    <source>
        <dbReference type="Proteomes" id="UP000229976"/>
    </source>
</evidence>
<dbReference type="GO" id="GO:0003677">
    <property type="term" value="F:DNA binding"/>
    <property type="evidence" value="ECO:0007669"/>
    <property type="project" value="UniProtKB-UniRule"/>
</dbReference>
<evidence type="ECO:0000256" key="1">
    <source>
        <dbReference type="ARBA" id="ARBA00000185"/>
    </source>
</evidence>
<dbReference type="InterPro" id="IPR006142">
    <property type="entry name" value="INTEIN"/>
</dbReference>
<dbReference type="CDD" id="cd00187">
    <property type="entry name" value="TOP4c"/>
    <property type="match status" value="1"/>
</dbReference>
<dbReference type="InterPro" id="IPR006691">
    <property type="entry name" value="GyrA/parC_rep"/>
</dbReference>
<evidence type="ECO:0000256" key="6">
    <source>
        <dbReference type="ARBA" id="ARBA00023235"/>
    </source>
</evidence>
<keyword evidence="4" id="KW-0799">Topoisomerase</keyword>
<dbReference type="SUPFAM" id="SSF56719">
    <property type="entry name" value="Type II DNA topoisomerase"/>
    <property type="match status" value="2"/>
</dbReference>
<name>A0A2G9YUY9_9BACT</name>
<dbReference type="EMBL" id="PCRO01000013">
    <property type="protein sequence ID" value="PIP22999.1"/>
    <property type="molecule type" value="Genomic_DNA"/>
</dbReference>
<dbReference type="InterPro" id="IPR006141">
    <property type="entry name" value="Intein_N"/>
</dbReference>
<proteinExistence type="inferred from homology"/>
<dbReference type="InterPro" id="IPR030934">
    <property type="entry name" value="Intein_C"/>
</dbReference>
<dbReference type="InterPro" id="IPR013758">
    <property type="entry name" value="Topo_IIA_A/C_ab"/>
</dbReference>
<dbReference type="SMART" id="SM00306">
    <property type="entry name" value="HintN"/>
    <property type="match status" value="1"/>
</dbReference>
<dbReference type="NCBIfam" id="NF004043">
    <property type="entry name" value="PRK05560.1"/>
    <property type="match status" value="1"/>
</dbReference>
<feature type="coiled-coil region" evidence="9">
    <location>
        <begin position="847"/>
        <end position="879"/>
    </location>
</feature>
<dbReference type="Gene3D" id="1.10.268.10">
    <property type="entry name" value="Topoisomerase, domain 3"/>
    <property type="match status" value="1"/>
</dbReference>
<gene>
    <name evidence="11" type="ORF">COX37_00990</name>
</gene>
<dbReference type="InterPro" id="IPR013760">
    <property type="entry name" value="Topo_IIA-like_dom_sf"/>
</dbReference>
<dbReference type="Gene3D" id="3.90.199.10">
    <property type="entry name" value="Topoisomerase II, domain 5"/>
    <property type="match status" value="2"/>
</dbReference>
<dbReference type="InterPro" id="IPR013757">
    <property type="entry name" value="Topo_IIA_A_a_sf"/>
</dbReference>
<dbReference type="GO" id="GO:0005737">
    <property type="term" value="C:cytoplasm"/>
    <property type="evidence" value="ECO:0007669"/>
    <property type="project" value="TreeGrafter"/>
</dbReference>
<comment type="similarity">
    <text evidence="2">Belongs to the type II topoisomerase GyrA/ParC subunit family.</text>
</comment>
<dbReference type="InterPro" id="IPR003587">
    <property type="entry name" value="Hint_dom_N"/>
</dbReference>
<dbReference type="GO" id="GO:0009330">
    <property type="term" value="C:DNA topoisomerase type II (double strand cut, ATP-hydrolyzing) complex"/>
    <property type="evidence" value="ECO:0007669"/>
    <property type="project" value="TreeGrafter"/>
</dbReference>
<dbReference type="Pfam" id="PF14890">
    <property type="entry name" value="Intein_splicing"/>
    <property type="match status" value="1"/>
</dbReference>
<evidence type="ECO:0000256" key="8">
    <source>
        <dbReference type="PROSITE-ProRule" id="PRU01384"/>
    </source>
</evidence>
<comment type="subunit">
    <text evidence="7">Heterotetramer composed of ParC and ParE.</text>
</comment>
<dbReference type="FunFam" id="2.120.10.90:FF:000005">
    <property type="entry name" value="DNA topoisomerase 4 subunit A"/>
    <property type="match status" value="1"/>
</dbReference>
<dbReference type="Gene3D" id="2.170.16.10">
    <property type="entry name" value="Hedgehog/Intein (Hint) domain"/>
    <property type="match status" value="1"/>
</dbReference>
<organism evidence="11 12">
    <name type="scientific">Candidatus Nealsonbacteria bacterium CG23_combo_of_CG06-09_8_20_14_all_39_17</name>
    <dbReference type="NCBI Taxonomy" id="1974722"/>
    <lineage>
        <taxon>Bacteria</taxon>
        <taxon>Candidatus Nealsoniibacteriota</taxon>
    </lineage>
</organism>
<accession>A0A2G9YUY9</accession>
<dbReference type="EC" id="5.6.2.2" evidence="3"/>
<dbReference type="InterPro" id="IPR036844">
    <property type="entry name" value="Hint_dom_sf"/>
</dbReference>
<keyword evidence="9" id="KW-0175">Coiled coil</keyword>
<evidence type="ECO:0000256" key="7">
    <source>
        <dbReference type="ARBA" id="ARBA00063644"/>
    </source>
</evidence>
<sequence length="1250" mass="142628">MAEEEKIKKLSRRNGIPQEAGKEKFAVKKTEDFKIGNVQERNLVEEMKDSYLDYAMSVIVARALPDVRDGLKPVHRRILYAMYEDGLKHNAKFRKSASVIGSVLSRYHPHGDVAVYDSLVRMAQDFSLHYPLVQGQGNFGCFTKDTKVKLTDGRNLSFGELIKENESGKKNYTFTVNNLGLISIAEIKSPRLTREKAEIMKVFLDNGEEIRCTPNHRFMLRSGIYKEARDLKPRESLMPIYQKLSEKTDELNREGYMLIYQNKKNEWVPIHHLADNYNLSAKKYLKSNGRVRHHIDFNKLNNNPDNIIRMQWEEHWRTHYENASALHQNVGYREKIAEGRKKYWSNPENREKYSKALLMRNVENWQNPEYREKMREFLSDVNKEYIKNHPEKRLEFSERASNTLKRLWKNPYYKNLFNEKIVKSNKRRISNNTGRVKFLKVCREIFNHGQTLGKELYEQTRNKIYPYSRATCWDTGFKKYYNNKEELLLKELGHNHKVLKTEFLNQKEDVYDLTIEKSHNFALASGVFVHNSVDGDSAAAYRYTEARMSKIGEEMLADIEKETVNFIPNYDGTKEEPSVLPSPLPQLLLNGSLGIAVGMATNIPPHNLTELMDASIHLIDNPKATTEDLFEFVKGPDFPTGGQIYDKKEILAAYCQGKGPILTRGTAEIIEKKNADDFQIIITEIPYQVQKSTLIEVMANLVIEKKIVGIKDIRDESDKDGMRIVLDLQKGAFPQKILNRLYKFTDLQKTFHLNILALVDGIQPKVLNLADLLNHYLLHRKEVVIRRAKYELKKAEERAHILEGLYKCLKNIDAVIKTIKGSANREEAKKNLMKQFKLTEIQANAILETKLSALAKLERKKIEEELEAIKKQIAGLLALLNSPAKIKEVIKKELLDVKQRFGDERKTKVHSQGVGDITEEDLIPQEETIVTLTQGGYIKRINPDVYKIQKKGGKGILGMKTMGDDTVEHFLSVNTHDNLLFFTNSGKVFRTPAYEIPEAARVAKGRGILNFLEISSEEKVLSILPIGKEEVGSEANYLVMATKKGVIKRTALKDFDNVRKSGLIAISLKKGDLLRNVKKTTGEDDIILVTRKGQCIRFKEADIRSMGRTASGVHGIRLKGGDEVVGMDNIQSPKFKVQSSKLEKEEGKKDGKEYLLVVMEHGYGKRTDIEEYRKQTRGGSGVKTANVTPKTGNLVFAKVVADEEDLIVISQKGQVIRTAIASISKLSRATQGVRIMKLDDGGRVASATCL</sequence>
<dbReference type="PROSITE" id="PS50818">
    <property type="entry name" value="INTEIN_C_TER"/>
    <property type="match status" value="1"/>
</dbReference>
<evidence type="ECO:0000259" key="10">
    <source>
        <dbReference type="PROSITE" id="PS52040"/>
    </source>
</evidence>
<dbReference type="Gene3D" id="3.30.1360.40">
    <property type="match status" value="1"/>
</dbReference>
<dbReference type="NCBIfam" id="TIGR01443">
    <property type="entry name" value="intein_Cterm"/>
    <property type="match status" value="1"/>
</dbReference>
<protein>
    <recommendedName>
        <fullName evidence="3">DNA topoisomerase (ATP-hydrolyzing)</fullName>
        <ecNumber evidence="3">5.6.2.2</ecNumber>
    </recommendedName>
</protein>
<dbReference type="FunFam" id="1.10.268.10:FF:000001">
    <property type="entry name" value="DNA gyrase subunit A"/>
    <property type="match status" value="1"/>
</dbReference>
<dbReference type="PROSITE" id="PS50817">
    <property type="entry name" value="INTEIN_N_TER"/>
    <property type="match status" value="1"/>
</dbReference>
<dbReference type="NCBIfam" id="TIGR01445">
    <property type="entry name" value="intein_Nterm"/>
    <property type="match status" value="1"/>
</dbReference>
<dbReference type="InterPro" id="IPR002205">
    <property type="entry name" value="Topo_IIA_dom_A"/>
</dbReference>
<feature type="domain" description="Topo IIA-type catalytic" evidence="10">
    <location>
        <begin position="64"/>
        <end position="922"/>
    </location>
</feature>
<dbReference type="GO" id="GO:0006265">
    <property type="term" value="P:DNA topological change"/>
    <property type="evidence" value="ECO:0007669"/>
    <property type="project" value="InterPro"/>
</dbReference>
<dbReference type="PROSITE" id="PS52040">
    <property type="entry name" value="TOPO_IIA"/>
    <property type="match status" value="1"/>
</dbReference>
<comment type="catalytic activity">
    <reaction evidence="1">
        <text>ATP-dependent breakage, passage and rejoining of double-stranded DNA.</text>
        <dbReference type="EC" id="5.6.2.2"/>
    </reaction>
</comment>
<dbReference type="InterPro" id="IPR035516">
    <property type="entry name" value="Gyrase/topoIV_suA_C"/>
</dbReference>
<reference evidence="11 12" key="1">
    <citation type="submission" date="2017-09" db="EMBL/GenBank/DDBJ databases">
        <title>Depth-based differentiation of microbial function through sediment-hosted aquifers and enrichment of novel symbionts in the deep terrestrial subsurface.</title>
        <authorList>
            <person name="Probst A.J."/>
            <person name="Ladd B."/>
            <person name="Jarett J.K."/>
            <person name="Geller-Mcgrath D.E."/>
            <person name="Sieber C.M."/>
            <person name="Emerson J.B."/>
            <person name="Anantharaman K."/>
            <person name="Thomas B.C."/>
            <person name="Malmstrom R."/>
            <person name="Stieglmeier M."/>
            <person name="Klingl A."/>
            <person name="Woyke T."/>
            <person name="Ryan C.M."/>
            <person name="Banfield J.F."/>
        </authorList>
    </citation>
    <scope>NUCLEOTIDE SEQUENCE [LARGE SCALE GENOMIC DNA]</scope>
    <source>
        <strain evidence="11">CG23_combo_of_CG06-09_8_20_14_all_39_17</strain>
    </source>
</reference>
<dbReference type="PANTHER" id="PTHR43493">
    <property type="entry name" value="DNA GYRASE/TOPOISOMERASE SUBUNIT A"/>
    <property type="match status" value="1"/>
</dbReference>
<dbReference type="Pfam" id="PF00521">
    <property type="entry name" value="DNA_topoisoIV"/>
    <property type="match status" value="2"/>
</dbReference>
<dbReference type="GO" id="GO:0016539">
    <property type="term" value="P:intein-mediated protein splicing"/>
    <property type="evidence" value="ECO:0007669"/>
    <property type="project" value="InterPro"/>
</dbReference>
<dbReference type="Gene3D" id="2.120.10.90">
    <property type="entry name" value="DNA gyrase/topoisomerase IV, subunit A, C-terminal"/>
    <property type="match status" value="1"/>
</dbReference>
<keyword evidence="6" id="KW-0413">Isomerase</keyword>
<evidence type="ECO:0000256" key="2">
    <source>
        <dbReference type="ARBA" id="ARBA00008263"/>
    </source>
</evidence>
<feature type="coiled-coil region" evidence="9">
    <location>
        <begin position="778"/>
        <end position="812"/>
    </location>
</feature>
<comment type="caution">
    <text evidence="8">Lacks conserved residue(s) required for the propagation of feature annotation.</text>
</comment>
<dbReference type="GO" id="GO:0003918">
    <property type="term" value="F:DNA topoisomerase type II (double strand cut, ATP-hydrolyzing) activity"/>
    <property type="evidence" value="ECO:0007669"/>
    <property type="project" value="UniProtKB-EC"/>
</dbReference>
<evidence type="ECO:0000256" key="3">
    <source>
        <dbReference type="ARBA" id="ARBA00012895"/>
    </source>
</evidence>